<dbReference type="GeneID" id="85476944"/>
<gene>
    <name evidence="2" type="ORF">BDP81DRAFT_44660</name>
</gene>
<feature type="compositionally biased region" description="Polar residues" evidence="1">
    <location>
        <begin position="1"/>
        <end position="10"/>
    </location>
</feature>
<name>A0AAI9ZNR3_9PEZI</name>
<organism evidence="2 3">
    <name type="scientific">Colletotrichum phormii</name>
    <dbReference type="NCBI Taxonomy" id="359342"/>
    <lineage>
        <taxon>Eukaryota</taxon>
        <taxon>Fungi</taxon>
        <taxon>Dikarya</taxon>
        <taxon>Ascomycota</taxon>
        <taxon>Pezizomycotina</taxon>
        <taxon>Sordariomycetes</taxon>
        <taxon>Hypocreomycetidae</taxon>
        <taxon>Glomerellales</taxon>
        <taxon>Glomerellaceae</taxon>
        <taxon>Colletotrichum</taxon>
        <taxon>Colletotrichum acutatum species complex</taxon>
    </lineage>
</organism>
<feature type="compositionally biased region" description="Basic residues" evidence="1">
    <location>
        <begin position="52"/>
        <end position="61"/>
    </location>
</feature>
<sequence length="131" mass="15324">MLASPSSPTETKVRRRRRRAVGTLGILRTEENESVDDNDKKAEENEWSLARQAHRRLKNRQGRREKEKRFQYRKRRWIKEDELQVKRQKPGHGCGLFSGSEKKVPRDWGGVTVTTDTVDDHELAWGVSVEI</sequence>
<evidence type="ECO:0000313" key="3">
    <source>
        <dbReference type="Proteomes" id="UP001243989"/>
    </source>
</evidence>
<dbReference type="EMBL" id="JAHMHQ010000013">
    <property type="protein sequence ID" value="KAK1635055.1"/>
    <property type="molecule type" value="Genomic_DNA"/>
</dbReference>
<comment type="caution">
    <text evidence="2">The sequence shown here is derived from an EMBL/GenBank/DDBJ whole genome shotgun (WGS) entry which is preliminary data.</text>
</comment>
<feature type="region of interest" description="Disordered" evidence="1">
    <location>
        <begin position="88"/>
        <end position="109"/>
    </location>
</feature>
<feature type="region of interest" description="Disordered" evidence="1">
    <location>
        <begin position="1"/>
        <end position="69"/>
    </location>
</feature>
<dbReference type="AlphaFoldDB" id="A0AAI9ZNR3"/>
<proteinExistence type="predicted"/>
<dbReference type="RefSeq" id="XP_060443662.1">
    <property type="nucleotide sequence ID" value="XM_060592082.1"/>
</dbReference>
<protein>
    <submittedName>
        <fullName evidence="2">Uncharacterized protein</fullName>
    </submittedName>
</protein>
<reference evidence="2" key="1">
    <citation type="submission" date="2021-06" db="EMBL/GenBank/DDBJ databases">
        <title>Comparative genomics, transcriptomics and evolutionary studies reveal genomic signatures of adaptation to plant cell wall in hemibiotrophic fungi.</title>
        <authorList>
            <consortium name="DOE Joint Genome Institute"/>
            <person name="Baroncelli R."/>
            <person name="Diaz J.F."/>
            <person name="Benocci T."/>
            <person name="Peng M."/>
            <person name="Battaglia E."/>
            <person name="Haridas S."/>
            <person name="Andreopoulos W."/>
            <person name="Labutti K."/>
            <person name="Pangilinan J."/>
            <person name="Floch G.L."/>
            <person name="Makela M.R."/>
            <person name="Henrissat B."/>
            <person name="Grigoriev I.V."/>
            <person name="Crouch J.A."/>
            <person name="De Vries R.P."/>
            <person name="Sukno S.A."/>
            <person name="Thon M.R."/>
        </authorList>
    </citation>
    <scope>NUCLEOTIDE SEQUENCE</scope>
    <source>
        <strain evidence="2">CBS 102054</strain>
    </source>
</reference>
<evidence type="ECO:0000313" key="2">
    <source>
        <dbReference type="EMBL" id="KAK1635055.1"/>
    </source>
</evidence>
<evidence type="ECO:0000256" key="1">
    <source>
        <dbReference type="SAM" id="MobiDB-lite"/>
    </source>
</evidence>
<keyword evidence="3" id="KW-1185">Reference proteome</keyword>
<accession>A0AAI9ZNR3</accession>
<dbReference type="Proteomes" id="UP001243989">
    <property type="component" value="Unassembled WGS sequence"/>
</dbReference>